<name>A0A1H4DE81_9BACT</name>
<dbReference type="Pfam" id="PF06224">
    <property type="entry name" value="AlkZ-like"/>
    <property type="match status" value="1"/>
</dbReference>
<dbReference type="InterPro" id="IPR009351">
    <property type="entry name" value="AlkZ-like"/>
</dbReference>
<reference evidence="2" key="1">
    <citation type="submission" date="2016-10" db="EMBL/GenBank/DDBJ databases">
        <authorList>
            <person name="Varghese N."/>
            <person name="Submissions S."/>
        </authorList>
    </citation>
    <scope>NUCLEOTIDE SEQUENCE [LARGE SCALE GENOMIC DNA]</scope>
    <source>
        <strain evidence="2">DSM 23920</strain>
    </source>
</reference>
<keyword evidence="2" id="KW-1185">Reference proteome</keyword>
<organism evidence="1 2">
    <name type="scientific">Chitinophaga terrae</name>
    <name type="common">ex Kim and Jung 2007</name>
    <dbReference type="NCBI Taxonomy" id="408074"/>
    <lineage>
        <taxon>Bacteria</taxon>
        <taxon>Pseudomonadati</taxon>
        <taxon>Bacteroidota</taxon>
        <taxon>Chitinophagia</taxon>
        <taxon>Chitinophagales</taxon>
        <taxon>Chitinophagaceae</taxon>
        <taxon>Chitinophaga</taxon>
    </lineage>
</organism>
<evidence type="ECO:0000313" key="1">
    <source>
        <dbReference type="EMBL" id="SEA70552.1"/>
    </source>
</evidence>
<dbReference type="RefSeq" id="WP_089762802.1">
    <property type="nucleotide sequence ID" value="NZ_BKAT01000046.1"/>
</dbReference>
<sequence>MKPGDLIAHRLINHQLLSSTFKHPKELVSWMTAIQAQEFASCQWALGARLPHLKITDVQAALAENVIVRTTALRGTLHLVAATDIRWITGLVAPAMRTKMGSRRRQLEMDDRFLNKALKTIEKALKGKQVLSRNELAEVLQRNKVKTDDGRMNHILYEAALSGIICNAPAKGDYMLLEEWIPPAPAISKPQALKKLAAGYFASHGPATLADFTAWSGLSATDAKAGLAAVQHELTAVEINGAQYWSVPAPVTQQSSAFLLPAFDEYFIGYKDRSMLADAAYVKQIMTVNGIFNPIMLLDGRIVGLWKRTIDKKGIELSLAPFEKLKKKELKAFEPEAERFADFMQLPLNRLTM</sequence>
<dbReference type="EMBL" id="FNRL01000013">
    <property type="protein sequence ID" value="SEA70552.1"/>
    <property type="molecule type" value="Genomic_DNA"/>
</dbReference>
<protein>
    <submittedName>
        <fullName evidence="1">Winged helix DNA-binding domain-containing protein</fullName>
    </submittedName>
</protein>
<dbReference type="STRING" id="408074.SAMN05660909_03055"/>
<dbReference type="AlphaFoldDB" id="A0A1H4DE81"/>
<dbReference type="GO" id="GO:0003677">
    <property type="term" value="F:DNA binding"/>
    <property type="evidence" value="ECO:0007669"/>
    <property type="project" value="UniProtKB-KW"/>
</dbReference>
<evidence type="ECO:0000313" key="2">
    <source>
        <dbReference type="Proteomes" id="UP000199656"/>
    </source>
</evidence>
<accession>A0A1H4DE81</accession>
<dbReference type="Proteomes" id="UP000199656">
    <property type="component" value="Unassembled WGS sequence"/>
</dbReference>
<gene>
    <name evidence="1" type="ORF">SAMN05660909_03055</name>
</gene>
<dbReference type="PANTHER" id="PTHR38479">
    <property type="entry name" value="LMO0824 PROTEIN"/>
    <property type="match status" value="1"/>
</dbReference>
<dbReference type="OrthoDB" id="2210247at2"/>
<proteinExistence type="predicted"/>
<keyword evidence="1" id="KW-0238">DNA-binding</keyword>
<dbReference type="PANTHER" id="PTHR38479:SF2">
    <property type="entry name" value="WINGED HELIX DNA-BINDING DOMAIN-CONTAINING PROTEIN"/>
    <property type="match status" value="1"/>
</dbReference>